<dbReference type="EMBL" id="JAGKQM010000013">
    <property type="protein sequence ID" value="KAH0892990.1"/>
    <property type="molecule type" value="Genomic_DNA"/>
</dbReference>
<feature type="non-terminal residue" evidence="1">
    <location>
        <position position="267"/>
    </location>
</feature>
<dbReference type="Proteomes" id="UP000824890">
    <property type="component" value="Unassembled WGS sequence"/>
</dbReference>
<reference evidence="1 2" key="1">
    <citation type="submission" date="2021-05" db="EMBL/GenBank/DDBJ databases">
        <title>Genome Assembly of Synthetic Allotetraploid Brassica napus Reveals Homoeologous Exchanges between Subgenomes.</title>
        <authorList>
            <person name="Davis J.T."/>
        </authorList>
    </citation>
    <scope>NUCLEOTIDE SEQUENCE [LARGE SCALE GENOMIC DNA]</scope>
    <source>
        <strain evidence="2">cv. Da-Ae</strain>
        <tissue evidence="1">Seedling</tissue>
    </source>
</reference>
<keyword evidence="2" id="KW-1185">Reference proteome</keyword>
<dbReference type="PANTHER" id="PTHR33476:SF21">
    <property type="entry name" value="PROTEIN POLAR-LIKE 1"/>
    <property type="match status" value="1"/>
</dbReference>
<sequence length="267" mass="30554">TAKKGVLFSIGVSCYLLNLIVTGREEIHKIVDLRNDIIRICGNIEKLLEFHNDELRRKQQVPLFGQQELNFPIAQNLLLITITLHSSWRHLCVLDMTVFKTLRGNKILEGEMDQLEAELQTEFDLLHIIPSSRISRAFDTEVCKLTNVPAADVSHQQVGDAQDPTRKRHLEKAFGTVQNHWRNNKESGEATRAHGEKTKKEIKEQQTALEEAKKGFIEAEASWWKDTAYILYIASEHIPIVHRQQRSFVASSSDLCRSSSLKSMTLR</sequence>
<evidence type="ECO:0000313" key="2">
    <source>
        <dbReference type="Proteomes" id="UP000824890"/>
    </source>
</evidence>
<organism evidence="1 2">
    <name type="scientific">Brassica napus</name>
    <name type="common">Rape</name>
    <dbReference type="NCBI Taxonomy" id="3708"/>
    <lineage>
        <taxon>Eukaryota</taxon>
        <taxon>Viridiplantae</taxon>
        <taxon>Streptophyta</taxon>
        <taxon>Embryophyta</taxon>
        <taxon>Tracheophyta</taxon>
        <taxon>Spermatophyta</taxon>
        <taxon>Magnoliopsida</taxon>
        <taxon>eudicotyledons</taxon>
        <taxon>Gunneridae</taxon>
        <taxon>Pentapetalae</taxon>
        <taxon>rosids</taxon>
        <taxon>malvids</taxon>
        <taxon>Brassicales</taxon>
        <taxon>Brassicaceae</taxon>
        <taxon>Brassiceae</taxon>
        <taxon>Brassica</taxon>
    </lineage>
</organism>
<accession>A0ABQ8ALS3</accession>
<dbReference type="PANTHER" id="PTHR33476">
    <property type="entry name" value="EMB|CAB62613.1"/>
    <property type="match status" value="1"/>
</dbReference>
<feature type="non-terminal residue" evidence="1">
    <location>
        <position position="1"/>
    </location>
</feature>
<evidence type="ECO:0000313" key="1">
    <source>
        <dbReference type="EMBL" id="KAH0892990.1"/>
    </source>
</evidence>
<name>A0ABQ8ALS3_BRANA</name>
<gene>
    <name evidence="1" type="ORF">HID58_055419</name>
</gene>
<proteinExistence type="predicted"/>
<comment type="caution">
    <text evidence="1">The sequence shown here is derived from an EMBL/GenBank/DDBJ whole genome shotgun (WGS) entry which is preliminary data.</text>
</comment>
<dbReference type="InterPro" id="IPR040348">
    <property type="entry name" value="POLAR-like"/>
</dbReference>
<protein>
    <submittedName>
        <fullName evidence="1">Uncharacterized protein</fullName>
    </submittedName>
</protein>